<feature type="non-terminal residue" evidence="1">
    <location>
        <position position="61"/>
    </location>
</feature>
<evidence type="ECO:0000313" key="1">
    <source>
        <dbReference type="EMBL" id="PTB43730.1"/>
    </source>
</evidence>
<dbReference type="Proteomes" id="UP000240493">
    <property type="component" value="Unassembled WGS sequence"/>
</dbReference>
<dbReference type="AlphaFoldDB" id="A0A2T3ZG08"/>
<gene>
    <name evidence="1" type="ORF">M441DRAFT_123442</name>
</gene>
<evidence type="ECO:0000313" key="2">
    <source>
        <dbReference type="Proteomes" id="UP000240493"/>
    </source>
</evidence>
<accession>A0A2T3ZG08</accession>
<sequence>GIIDLIGNLSSVTGAEDQEGSFIIPAVVRAIICIVSTDASDLFVKMYRVTSLPFKIFSWIS</sequence>
<dbReference type="EMBL" id="KZ679259">
    <property type="protein sequence ID" value="PTB43730.1"/>
    <property type="molecule type" value="Genomic_DNA"/>
</dbReference>
<feature type="non-terminal residue" evidence="1">
    <location>
        <position position="1"/>
    </location>
</feature>
<name>A0A2T3ZG08_TRIA4</name>
<keyword evidence="2" id="KW-1185">Reference proteome</keyword>
<reference evidence="1 2" key="1">
    <citation type="submission" date="2016-07" db="EMBL/GenBank/DDBJ databases">
        <title>Multiple horizontal gene transfer events from other fungi enriched the ability of initially mycotrophic Trichoderma (Ascomycota) to feed on dead plant biomass.</title>
        <authorList>
            <consortium name="DOE Joint Genome Institute"/>
            <person name="Aerts A."/>
            <person name="Atanasova L."/>
            <person name="Chenthamara K."/>
            <person name="Zhang J."/>
            <person name="Grujic M."/>
            <person name="Henrissat B."/>
            <person name="Kuo A."/>
            <person name="Salamov A."/>
            <person name="Lipzen A."/>
            <person name="Labutti K."/>
            <person name="Barry K."/>
            <person name="Miao Y."/>
            <person name="Rahimi M.J."/>
            <person name="Shen Q."/>
            <person name="Grigoriev I.V."/>
            <person name="Kubicek C.P."/>
            <person name="Druzhinina I.S."/>
        </authorList>
    </citation>
    <scope>NUCLEOTIDE SEQUENCE [LARGE SCALE GENOMIC DNA]</scope>
    <source>
        <strain evidence="1 2">CBS 433.97</strain>
    </source>
</reference>
<organism evidence="1 2">
    <name type="scientific">Trichoderma asperellum (strain ATCC 204424 / CBS 433.97 / NBRC 101777)</name>
    <dbReference type="NCBI Taxonomy" id="1042311"/>
    <lineage>
        <taxon>Eukaryota</taxon>
        <taxon>Fungi</taxon>
        <taxon>Dikarya</taxon>
        <taxon>Ascomycota</taxon>
        <taxon>Pezizomycotina</taxon>
        <taxon>Sordariomycetes</taxon>
        <taxon>Hypocreomycetidae</taxon>
        <taxon>Hypocreales</taxon>
        <taxon>Hypocreaceae</taxon>
        <taxon>Trichoderma</taxon>
    </lineage>
</organism>
<protein>
    <submittedName>
        <fullName evidence="1">Uncharacterized protein</fullName>
    </submittedName>
</protein>
<proteinExistence type="predicted"/>